<comment type="subcellular location">
    <subcellularLocation>
        <location evidence="1">Cytoplasm</location>
    </subcellularLocation>
</comment>
<dbReference type="InterPro" id="IPR039885">
    <property type="entry name" value="BTBD10/KCTD20_BTB/POZ"/>
</dbReference>
<keyword evidence="2" id="KW-0963">Cytoplasm</keyword>
<dbReference type="OrthoDB" id="10034757at2759"/>
<evidence type="ECO:0000256" key="2">
    <source>
        <dbReference type="ARBA" id="ARBA00022490"/>
    </source>
</evidence>
<feature type="region of interest" description="Disordered" evidence="3">
    <location>
        <begin position="129"/>
        <end position="167"/>
    </location>
</feature>
<dbReference type="WBParaSite" id="TASK_0000615201-mRNA-1">
    <property type="protein sequence ID" value="TASK_0000615201-mRNA-1"/>
    <property type="gene ID" value="TASK_0000615201"/>
</dbReference>
<feature type="region of interest" description="Disordered" evidence="3">
    <location>
        <begin position="928"/>
        <end position="977"/>
    </location>
</feature>
<reference evidence="7" key="1">
    <citation type="submission" date="2016-04" db="UniProtKB">
        <authorList>
            <consortium name="WormBaseParasite"/>
        </authorList>
    </citation>
    <scope>IDENTIFICATION</scope>
</reference>
<dbReference type="EMBL" id="UYRS01018475">
    <property type="protein sequence ID" value="VDK36207.1"/>
    <property type="molecule type" value="Genomic_DNA"/>
</dbReference>
<proteinExistence type="predicted"/>
<dbReference type="AlphaFoldDB" id="A0A158R8V4"/>
<sequence length="977" mass="106319">MDKAPQPEVSANRDGFHKTSVDETLNAVAVSDDVNHFFRSCTWPLRVPLRTCKGNRLFKLLNHQYREGVLLSDDGHHRSLDSPRSLLSRATQLALRHLDLGSSAPDNLSKVLNKRATVAASARPYTALSESYRLTSPPPSELSSGSSDERPATVPRNGILSTRSSHRNGHRAASFTFLAEDASLRKLDDAEISTESGYVASSTTPVASSSGSSSFKRKSTATRYHQVRIIDNRLKKPADEAALHARHRVCPSDRFSRSCASNDEEDGDEEEPDQEEERLPASTLASTTKDTMGVAAPTSSILVINPSAGGNNGAQKHVILLTGSSEPSPSLPSSEVNELRDVETSSIPPALVSLNGGGIHLPPDKRRHSSFVPTSINAMLQNKRGGCGNGALKRCNTTSSVYSGNGNGEQTPPTPAKSTLKAASVRRHQEYEKRRQRASLPFSPHPRASNSSPGVSRHIISSDEVETDNVGGGGVGGNLSRFSTPMEPICVVNLATPVSQNLSFGASEQQLRQRVNLLVEGVRFVVDVETLRAHPDTMLGRMFQSGFIESAAAGSYDGLVGYGNVHVTSGTTTCEDDDDDDDADDDDAEEEDEEAEVSGTSSVCSGGRTMDVEHWMASASTSTSRGVGGGAASGATHSAPASYRSHRGSLCGGGSGGLRRSRQGRRRTRRRQRQPSVQSHATNTSTDVCLSGAGVAANVFRVILDYYLLGKMTCPPDVSVRQLKQACESMHRILHHARMSFLSVEPVACEFLHEVSNDGAYRIFEQFLDEKIVPQFMKCAHMGERECHIVILTDDEQVHWDDEYPPQMPEAELTSHIIYSTRMYRFLKYIENREIAKQVLIERGLKKIRIGIEGYPTCKERMKFRVGSRPEAIYNYVQRPFLRMSWEQEENKSRHVDFQCVKSKSVSDLTSLDQAVIDRPLLASATAATGATNAPSPSQTTDGGGGGEGGEGVMVDPIPPRFSPSLPHHHQHIYAPR</sequence>
<feature type="domain" description="BTBD10/KCTD20 BTB/POZ" evidence="4">
    <location>
        <begin position="685"/>
        <end position="730"/>
    </location>
</feature>
<organism evidence="7">
    <name type="scientific">Taenia asiatica</name>
    <name type="common">Asian tapeworm</name>
    <dbReference type="NCBI Taxonomy" id="60517"/>
    <lineage>
        <taxon>Eukaryota</taxon>
        <taxon>Metazoa</taxon>
        <taxon>Spiralia</taxon>
        <taxon>Lophotrochozoa</taxon>
        <taxon>Platyhelminthes</taxon>
        <taxon>Cestoda</taxon>
        <taxon>Eucestoda</taxon>
        <taxon>Cyclophyllidea</taxon>
        <taxon>Taeniidae</taxon>
        <taxon>Taenia</taxon>
    </lineage>
</organism>
<dbReference type="Gene3D" id="3.30.710.10">
    <property type="entry name" value="Potassium Channel Kv1.1, Chain A"/>
    <property type="match status" value="1"/>
</dbReference>
<evidence type="ECO:0000256" key="3">
    <source>
        <dbReference type="SAM" id="MobiDB-lite"/>
    </source>
</evidence>
<feature type="compositionally biased region" description="Basic residues" evidence="3">
    <location>
        <begin position="967"/>
        <end position="977"/>
    </location>
</feature>
<evidence type="ECO:0000313" key="5">
    <source>
        <dbReference type="EMBL" id="VDK36207.1"/>
    </source>
</evidence>
<feature type="region of interest" description="Disordered" evidence="3">
    <location>
        <begin position="195"/>
        <end position="222"/>
    </location>
</feature>
<protein>
    <submittedName>
        <fullName evidence="7">BTB_3 domain-containing protein</fullName>
    </submittedName>
</protein>
<evidence type="ECO:0000256" key="1">
    <source>
        <dbReference type="ARBA" id="ARBA00004496"/>
    </source>
</evidence>
<feature type="compositionally biased region" description="Low complexity" evidence="3">
    <location>
        <begin position="199"/>
        <end position="214"/>
    </location>
</feature>
<reference evidence="5 6" key="2">
    <citation type="submission" date="2018-11" db="EMBL/GenBank/DDBJ databases">
        <authorList>
            <consortium name="Pathogen Informatics"/>
        </authorList>
    </citation>
    <scope>NUCLEOTIDE SEQUENCE [LARGE SCALE GENOMIC DNA]</scope>
</reference>
<feature type="compositionally biased region" description="Low complexity" evidence="3">
    <location>
        <begin position="633"/>
        <end position="642"/>
    </location>
</feature>
<dbReference type="Proteomes" id="UP000282613">
    <property type="component" value="Unassembled WGS sequence"/>
</dbReference>
<accession>A0A158R8V4</accession>
<feature type="compositionally biased region" description="Gly residues" evidence="3">
    <location>
        <begin position="942"/>
        <end position="952"/>
    </location>
</feature>
<evidence type="ECO:0000259" key="4">
    <source>
        <dbReference type="Pfam" id="PF16017"/>
    </source>
</evidence>
<feature type="compositionally biased region" description="Acidic residues" evidence="3">
    <location>
        <begin position="262"/>
        <end position="276"/>
    </location>
</feature>
<dbReference type="PANTHER" id="PTHR21637">
    <property type="entry name" value="BTB/POZ DOMAIN-CONTAINING PROTEIN 10-RELATED"/>
    <property type="match status" value="1"/>
</dbReference>
<feature type="compositionally biased region" description="Acidic residues" evidence="3">
    <location>
        <begin position="574"/>
        <end position="596"/>
    </location>
</feature>
<dbReference type="GO" id="GO:0042327">
    <property type="term" value="P:positive regulation of phosphorylation"/>
    <property type="evidence" value="ECO:0007669"/>
    <property type="project" value="TreeGrafter"/>
</dbReference>
<dbReference type="InterPro" id="IPR039886">
    <property type="entry name" value="BTBD10/KCTD20"/>
</dbReference>
<feature type="region of interest" description="Disordered" evidence="3">
    <location>
        <begin position="569"/>
        <end position="684"/>
    </location>
</feature>
<feature type="compositionally biased region" description="Basic residues" evidence="3">
    <location>
        <begin position="659"/>
        <end position="673"/>
    </location>
</feature>
<feature type="domain" description="BTBD10/KCTD20 BTB/POZ" evidence="4">
    <location>
        <begin position="514"/>
        <end position="551"/>
    </location>
</feature>
<feature type="region of interest" description="Disordered" evidence="3">
    <location>
        <begin position="402"/>
        <end position="458"/>
    </location>
</feature>
<gene>
    <name evidence="5" type="ORF">TASK_LOCUS6153</name>
</gene>
<dbReference type="InterPro" id="IPR011333">
    <property type="entry name" value="SKP1/BTB/POZ_sf"/>
</dbReference>
<keyword evidence="6" id="KW-1185">Reference proteome</keyword>
<feature type="compositionally biased region" description="Low complexity" evidence="3">
    <location>
        <begin position="928"/>
        <end position="938"/>
    </location>
</feature>
<name>A0A158R8V4_TAEAS</name>
<feature type="region of interest" description="Disordered" evidence="3">
    <location>
        <begin position="254"/>
        <end position="286"/>
    </location>
</feature>
<dbReference type="SUPFAM" id="SSF54695">
    <property type="entry name" value="POZ domain"/>
    <property type="match status" value="1"/>
</dbReference>
<evidence type="ECO:0000313" key="7">
    <source>
        <dbReference type="WBParaSite" id="TASK_0000615201-mRNA-1"/>
    </source>
</evidence>
<dbReference type="GO" id="GO:0005737">
    <property type="term" value="C:cytoplasm"/>
    <property type="evidence" value="ECO:0007669"/>
    <property type="project" value="UniProtKB-SubCell"/>
</dbReference>
<dbReference type="PANTHER" id="PTHR21637:SF0">
    <property type="entry name" value="AT10158P"/>
    <property type="match status" value="1"/>
</dbReference>
<evidence type="ECO:0000313" key="6">
    <source>
        <dbReference type="Proteomes" id="UP000282613"/>
    </source>
</evidence>
<feature type="compositionally biased region" description="Polar residues" evidence="3">
    <location>
        <begin position="402"/>
        <end position="411"/>
    </location>
</feature>
<dbReference type="Pfam" id="PF16017">
    <property type="entry name" value="BTB_3"/>
    <property type="match status" value="2"/>
</dbReference>